<name>A0A9D1W7J8_9SPHI</name>
<dbReference type="CDD" id="cd06464">
    <property type="entry name" value="ACD_sHsps-like"/>
    <property type="match status" value="1"/>
</dbReference>
<reference evidence="4" key="2">
    <citation type="submission" date="2021-04" db="EMBL/GenBank/DDBJ databases">
        <authorList>
            <person name="Gilroy R."/>
        </authorList>
    </citation>
    <scope>NUCLEOTIDE SEQUENCE</scope>
    <source>
        <strain evidence="4">1719</strain>
    </source>
</reference>
<proteinExistence type="inferred from homology"/>
<dbReference type="EMBL" id="DXEZ01000069">
    <property type="protein sequence ID" value="HIX53850.1"/>
    <property type="molecule type" value="Genomic_DNA"/>
</dbReference>
<evidence type="ECO:0000259" key="3">
    <source>
        <dbReference type="PROSITE" id="PS01031"/>
    </source>
</evidence>
<dbReference type="InterPro" id="IPR002068">
    <property type="entry name" value="A-crystallin/Hsp20_dom"/>
</dbReference>
<sequence length="148" mass="16850">MTLMRIPNRSSENQGLFPIVNSVFDNFFNDSFLSDKLVSRVPAVNIAENDESYTIEMAAPGLEKNDFQINVDKEGLTISAEKEIEKNVAENKFYNKKEYSYNSFSRSFSLPDAVDHSKIDAIYENGVLKLTIGKKEESIISKRLIEVR</sequence>
<protein>
    <submittedName>
        <fullName evidence="4">Hsp20/alpha crystallin family protein</fullName>
    </submittedName>
</protein>
<dbReference type="InterPro" id="IPR031107">
    <property type="entry name" value="Small_HSP"/>
</dbReference>
<accession>A0A9D1W7J8</accession>
<reference evidence="4" key="1">
    <citation type="journal article" date="2021" name="PeerJ">
        <title>Extensive microbial diversity within the chicken gut microbiome revealed by metagenomics and culture.</title>
        <authorList>
            <person name="Gilroy R."/>
            <person name="Ravi A."/>
            <person name="Getino M."/>
            <person name="Pursley I."/>
            <person name="Horton D.L."/>
            <person name="Alikhan N.F."/>
            <person name="Baker D."/>
            <person name="Gharbi K."/>
            <person name="Hall N."/>
            <person name="Watson M."/>
            <person name="Adriaenssens E.M."/>
            <person name="Foster-Nyarko E."/>
            <person name="Jarju S."/>
            <person name="Secka A."/>
            <person name="Antonio M."/>
            <person name="Oren A."/>
            <person name="Chaudhuri R.R."/>
            <person name="La Ragione R."/>
            <person name="Hildebrand F."/>
            <person name="Pallen M.J."/>
        </authorList>
    </citation>
    <scope>NUCLEOTIDE SEQUENCE</scope>
    <source>
        <strain evidence="4">1719</strain>
    </source>
</reference>
<feature type="domain" description="SHSP" evidence="3">
    <location>
        <begin position="35"/>
        <end position="148"/>
    </location>
</feature>
<dbReference type="Proteomes" id="UP000824156">
    <property type="component" value="Unassembled WGS sequence"/>
</dbReference>
<dbReference type="AlphaFoldDB" id="A0A9D1W7J8"/>
<evidence type="ECO:0000256" key="2">
    <source>
        <dbReference type="RuleBase" id="RU003616"/>
    </source>
</evidence>
<comment type="similarity">
    <text evidence="1 2">Belongs to the small heat shock protein (HSP20) family.</text>
</comment>
<dbReference type="InterPro" id="IPR008978">
    <property type="entry name" value="HSP20-like_chaperone"/>
</dbReference>
<gene>
    <name evidence="4" type="ORF">H9853_02390</name>
</gene>
<comment type="caution">
    <text evidence="4">The sequence shown here is derived from an EMBL/GenBank/DDBJ whole genome shotgun (WGS) entry which is preliminary data.</text>
</comment>
<dbReference type="Pfam" id="PF00011">
    <property type="entry name" value="HSP20"/>
    <property type="match status" value="1"/>
</dbReference>
<dbReference type="Gene3D" id="2.60.40.790">
    <property type="match status" value="1"/>
</dbReference>
<evidence type="ECO:0000256" key="1">
    <source>
        <dbReference type="PROSITE-ProRule" id="PRU00285"/>
    </source>
</evidence>
<dbReference type="SUPFAM" id="SSF49764">
    <property type="entry name" value="HSP20-like chaperones"/>
    <property type="match status" value="1"/>
</dbReference>
<evidence type="ECO:0000313" key="4">
    <source>
        <dbReference type="EMBL" id="HIX53850.1"/>
    </source>
</evidence>
<dbReference type="PROSITE" id="PS01031">
    <property type="entry name" value="SHSP"/>
    <property type="match status" value="1"/>
</dbReference>
<organism evidence="4 5">
    <name type="scientific">Candidatus Sphingobacterium stercoripullorum</name>
    <dbReference type="NCBI Taxonomy" id="2838759"/>
    <lineage>
        <taxon>Bacteria</taxon>
        <taxon>Pseudomonadati</taxon>
        <taxon>Bacteroidota</taxon>
        <taxon>Sphingobacteriia</taxon>
        <taxon>Sphingobacteriales</taxon>
        <taxon>Sphingobacteriaceae</taxon>
        <taxon>Sphingobacterium</taxon>
    </lineage>
</organism>
<dbReference type="PANTHER" id="PTHR11527">
    <property type="entry name" value="HEAT-SHOCK PROTEIN 20 FAMILY MEMBER"/>
    <property type="match status" value="1"/>
</dbReference>
<evidence type="ECO:0000313" key="5">
    <source>
        <dbReference type="Proteomes" id="UP000824156"/>
    </source>
</evidence>